<dbReference type="Gene3D" id="1.20.1630.10">
    <property type="entry name" value="Formate dehydrogenase/DMSO reductase domain"/>
    <property type="match status" value="1"/>
</dbReference>
<proteinExistence type="inferred from homology"/>
<feature type="transmembrane region" description="Helical" evidence="7">
    <location>
        <begin position="108"/>
        <end position="126"/>
    </location>
</feature>
<keyword evidence="3" id="KW-1003">Cell membrane</keyword>
<feature type="transmembrane region" description="Helical" evidence="7">
    <location>
        <begin position="245"/>
        <end position="270"/>
    </location>
</feature>
<evidence type="ECO:0000256" key="5">
    <source>
        <dbReference type="ARBA" id="ARBA00022989"/>
    </source>
</evidence>
<dbReference type="PANTHER" id="PTHR34856">
    <property type="entry name" value="PROTEIN NRFD"/>
    <property type="match status" value="1"/>
</dbReference>
<feature type="transmembrane region" description="Helical" evidence="7">
    <location>
        <begin position="210"/>
        <end position="233"/>
    </location>
</feature>
<name>A0A1S2M4Q8_9BACI</name>
<feature type="transmembrane region" description="Helical" evidence="7">
    <location>
        <begin position="21"/>
        <end position="41"/>
    </location>
</feature>
<comment type="similarity">
    <text evidence="2">Belongs to the NrfD family.</text>
</comment>
<gene>
    <name evidence="9" type="ORF">BKP45_11975</name>
    <name evidence="8" type="ORF">BKP45_17690</name>
</gene>
<feature type="transmembrane region" description="Helical" evidence="7">
    <location>
        <begin position="178"/>
        <end position="198"/>
    </location>
</feature>
<evidence type="ECO:0000313" key="8">
    <source>
        <dbReference type="EMBL" id="OIJ18293.1"/>
    </source>
</evidence>
<dbReference type="EMBL" id="MLQS01000030">
    <property type="protein sequence ID" value="OIJ18293.1"/>
    <property type="molecule type" value="Genomic_DNA"/>
</dbReference>
<reference evidence="9 10" key="1">
    <citation type="submission" date="2016-10" db="EMBL/GenBank/DDBJ databases">
        <title>Draft genome sequences of four alkaliphilic bacteria belonging to the Anaerobacillus genus.</title>
        <authorList>
            <person name="Bassil N.M."/>
            <person name="Lloyd J.R."/>
        </authorList>
    </citation>
    <scope>NUCLEOTIDE SEQUENCE [LARGE SCALE GENOMIC DNA]</scope>
    <source>
        <strain evidence="9 10">DSM 22531</strain>
    </source>
</reference>
<keyword evidence="4 7" id="KW-0812">Transmembrane</keyword>
<feature type="transmembrane region" description="Helical" evidence="7">
    <location>
        <begin position="290"/>
        <end position="311"/>
    </location>
</feature>
<dbReference type="PANTHER" id="PTHR34856:SF2">
    <property type="entry name" value="PROTEIN NRFD"/>
    <property type="match status" value="1"/>
</dbReference>
<dbReference type="InterPro" id="IPR005614">
    <property type="entry name" value="NrfD-like"/>
</dbReference>
<dbReference type="OrthoDB" id="9772767at2"/>
<dbReference type="InterPro" id="IPR052049">
    <property type="entry name" value="Electron_transfer_protein"/>
</dbReference>
<organism evidence="9 10">
    <name type="scientific">Anaerobacillus alkalidiazotrophicus</name>
    <dbReference type="NCBI Taxonomy" id="472963"/>
    <lineage>
        <taxon>Bacteria</taxon>
        <taxon>Bacillati</taxon>
        <taxon>Bacillota</taxon>
        <taxon>Bacilli</taxon>
        <taxon>Bacillales</taxon>
        <taxon>Bacillaceae</taxon>
        <taxon>Anaerobacillus</taxon>
    </lineage>
</organism>
<dbReference type="EMBL" id="MLQS01000017">
    <property type="protein sequence ID" value="OIJ19772.1"/>
    <property type="molecule type" value="Genomic_DNA"/>
</dbReference>
<evidence type="ECO:0000256" key="1">
    <source>
        <dbReference type="ARBA" id="ARBA00004651"/>
    </source>
</evidence>
<feature type="transmembrane region" description="Helical" evidence="7">
    <location>
        <begin position="361"/>
        <end position="380"/>
    </location>
</feature>
<evidence type="ECO:0000256" key="2">
    <source>
        <dbReference type="ARBA" id="ARBA00008929"/>
    </source>
</evidence>
<accession>A0A1S2M4Q8</accession>
<evidence type="ECO:0008006" key="11">
    <source>
        <dbReference type="Google" id="ProtNLM"/>
    </source>
</evidence>
<comment type="caution">
    <text evidence="9">The sequence shown here is derived from an EMBL/GenBank/DDBJ whole genome shotgun (WGS) entry which is preliminary data.</text>
</comment>
<evidence type="ECO:0000256" key="4">
    <source>
        <dbReference type="ARBA" id="ARBA00022692"/>
    </source>
</evidence>
<keyword evidence="10" id="KW-1185">Reference proteome</keyword>
<dbReference type="RefSeq" id="WP_071389906.1">
    <property type="nucleotide sequence ID" value="NZ_MLQS01000017.1"/>
</dbReference>
<evidence type="ECO:0000256" key="6">
    <source>
        <dbReference type="ARBA" id="ARBA00023136"/>
    </source>
</evidence>
<dbReference type="AlphaFoldDB" id="A0A1S2M4Q8"/>
<evidence type="ECO:0000256" key="7">
    <source>
        <dbReference type="SAM" id="Phobius"/>
    </source>
</evidence>
<feature type="transmembrane region" description="Helical" evidence="7">
    <location>
        <begin position="146"/>
        <end position="166"/>
    </location>
</feature>
<evidence type="ECO:0000256" key="3">
    <source>
        <dbReference type="ARBA" id="ARBA00022475"/>
    </source>
</evidence>
<dbReference type="Proteomes" id="UP000180057">
    <property type="component" value="Unassembled WGS sequence"/>
</dbReference>
<protein>
    <recommendedName>
        <fullName evidence="11">Polysulfide reductase</fullName>
    </recommendedName>
</protein>
<dbReference type="STRING" id="472963.BKP45_11975"/>
<evidence type="ECO:0000313" key="9">
    <source>
        <dbReference type="EMBL" id="OIJ19772.1"/>
    </source>
</evidence>
<dbReference type="Pfam" id="PF03916">
    <property type="entry name" value="NrfD"/>
    <property type="match status" value="1"/>
</dbReference>
<feature type="transmembrane region" description="Helical" evidence="7">
    <location>
        <begin position="318"/>
        <end position="341"/>
    </location>
</feature>
<keyword evidence="5 7" id="KW-1133">Transmembrane helix</keyword>
<keyword evidence="6 7" id="KW-0472">Membrane</keyword>
<evidence type="ECO:0000313" key="10">
    <source>
        <dbReference type="Proteomes" id="UP000180057"/>
    </source>
</evidence>
<comment type="subcellular location">
    <subcellularLocation>
        <location evidence="1">Cell membrane</location>
        <topology evidence="1">Multi-pass membrane protein</topology>
    </subcellularLocation>
</comment>
<sequence length="392" mass="43265">MNEVVQQKSILPKSPKNQTPLLVITGVLLALFIYGAIVTLAKGHHAWGTTDEVLWGLLISAYVYFAVGCTGLCLLSTLGHRVWILRLVFGDTKFTNTKEFEDMGIKPIILAITFLSTAFIVLALELKYPLNLAIYAVLSPNFQSAFIWMGYLYGIYLVFLIAEVFFHMINKEKAVKVFAVLAITTGLAATSNLGAVFGTMPGRAFWTSPYLPILFIFTALLTGAAALLILFYFTSERTREQLVPYLSKLLVLFIIVVLILTIWNILSGLIGQSPERYEATMYLLTGSLSISFWVFELGLGLLLPLLIVLTVKDPRSLMAAGVMVLVGMAFARHNLITAGQIVSLKPEVNAPVTLLSYTPTFVEYSMVIGALSMILIGYFLGIKLVNKFQKAH</sequence>
<dbReference type="GO" id="GO:0005886">
    <property type="term" value="C:plasma membrane"/>
    <property type="evidence" value="ECO:0007669"/>
    <property type="project" value="UniProtKB-SubCell"/>
</dbReference>
<feature type="transmembrane region" description="Helical" evidence="7">
    <location>
        <begin position="53"/>
        <end position="78"/>
    </location>
</feature>